<evidence type="ECO:0000256" key="4">
    <source>
        <dbReference type="ARBA" id="ARBA00023306"/>
    </source>
</evidence>
<feature type="compositionally biased region" description="Low complexity" evidence="6">
    <location>
        <begin position="220"/>
        <end position="233"/>
    </location>
</feature>
<feature type="compositionally biased region" description="Polar residues" evidence="6">
    <location>
        <begin position="87"/>
        <end position="110"/>
    </location>
</feature>
<dbReference type="AlphaFoldDB" id="A0A177WW48"/>
<dbReference type="InterPro" id="IPR039361">
    <property type="entry name" value="Cyclin"/>
</dbReference>
<dbReference type="EMBL" id="DS022312">
    <property type="protein sequence ID" value="OAJ44278.1"/>
    <property type="molecule type" value="Genomic_DNA"/>
</dbReference>
<keyword evidence="3 5" id="KW-0195">Cyclin</keyword>
<keyword evidence="2" id="KW-0132">Cell division</keyword>
<feature type="domain" description="Cyclin-like" evidence="7">
    <location>
        <begin position="338"/>
        <end position="424"/>
    </location>
</feature>
<evidence type="ECO:0000313" key="13">
    <source>
        <dbReference type="Proteomes" id="UP000077115"/>
    </source>
</evidence>
<accession>A0A177WW48</accession>
<dbReference type="GO" id="GO:0051726">
    <property type="term" value="P:regulation of cell cycle"/>
    <property type="evidence" value="ECO:0007669"/>
    <property type="project" value="UniProtKB-ARBA"/>
</dbReference>
<evidence type="ECO:0000313" key="10">
    <source>
        <dbReference type="EMBL" id="OAJ44279.1"/>
    </source>
</evidence>
<proteinExistence type="inferred from homology"/>
<evidence type="ECO:0000313" key="9">
    <source>
        <dbReference type="EMBL" id="OAJ44278.1"/>
    </source>
</evidence>
<dbReference type="InterPro" id="IPR048258">
    <property type="entry name" value="Cyclins_cyclin-box"/>
</dbReference>
<feature type="domain" description="Cyclin-like" evidence="7">
    <location>
        <begin position="436"/>
        <end position="517"/>
    </location>
</feature>
<feature type="compositionally biased region" description="Polar residues" evidence="6">
    <location>
        <begin position="150"/>
        <end position="163"/>
    </location>
</feature>
<evidence type="ECO:0000256" key="1">
    <source>
        <dbReference type="ARBA" id="ARBA00008742"/>
    </source>
</evidence>
<keyword evidence="4" id="KW-0131">Cell cycle</keyword>
<dbReference type="InterPro" id="IPR004367">
    <property type="entry name" value="Cyclin_C-dom"/>
</dbReference>
<feature type="region of interest" description="Disordered" evidence="6">
    <location>
        <begin position="603"/>
        <end position="626"/>
    </location>
</feature>
<feature type="region of interest" description="Disordered" evidence="6">
    <location>
        <begin position="1"/>
        <end position="20"/>
    </location>
</feature>
<dbReference type="EMBL" id="DS022312">
    <property type="protein sequence ID" value="OAJ44281.1"/>
    <property type="molecule type" value="Genomic_DNA"/>
</dbReference>
<dbReference type="PANTHER" id="PTHR10177">
    <property type="entry name" value="CYCLINS"/>
    <property type="match status" value="1"/>
</dbReference>
<evidence type="ECO:0000259" key="8">
    <source>
        <dbReference type="SMART" id="SM01332"/>
    </source>
</evidence>
<sequence length="804" mass="90879">MLSSVDPYQQHRQTQRHRQQYFQDAASSILPGLTHSKSHSSLASHNYVSSVNNNNSSDTSALHNSLYDSRQYQQQSLRAPSIPRNGFDTSDLNHYSHQMQHSLHQQRPITQSMDQSQDIQNQQQYTQTLNPYRGQYLPTVHSMQIANHHSNAVQQHQPHNQSRTQRHQQKSLYESLYSMPASHNIPSTDSLVANAGLTLNSFAKRVAAHLPKIKVNLPTSSAQQPPQKSLQQQVHTHPQQHAFPYSSQMQQSFPDPMQNLAEKNSLPTPESIYDPEKDPNRYDALFAFEDLVSSSDPDEYGFEIYTYMREMEDKTLPPPTLMDNQKEITWKMRRTLVLWLVEVIIEYDLRQETLYLTVNIIDRICALALIGRSQYQLLGITALWIAAKYEENHGKVPLLKNLYHICCSSYREKEFIQMEKFILQKMGFEFGIPTHEFFLKAHCALYMKGQVSPETRALARYILELTIVDQQFAGVRPSVLARASIFLSDEILGNLHWYYQDQYLRRTMDQLMAFMEDPPKQIYRKFACKKFTFASLRAKVWLETLRYQQTVDLQVPKAPLNDGLDGCQSVMSMSRHLHGSTGLGDAMASLHLTTSSMLPLSMTSSYESSENTSQTSDARDTTVNGSNVGMCSPFESHPPLPRCVSDIPTPAAVAEASYVLTQLASFAPRPLQTTASADHAYYTQPHPLSSVTANFAHSVGRTFTTAPKFIPPQLPAMNIALLSSSCPTYITFPNTSTESYNSNLAASSFIYLQPTVNSNTPSSQNTSLDPTQYSWNPLPINTTQPNTSSTTLSTTLSEQEGRMA</sequence>
<dbReference type="InterPro" id="IPR006671">
    <property type="entry name" value="Cyclin_N"/>
</dbReference>
<dbReference type="GO" id="GO:0019887">
    <property type="term" value="F:protein kinase regulator activity"/>
    <property type="evidence" value="ECO:0007669"/>
    <property type="project" value="UniProtKB-ARBA"/>
</dbReference>
<evidence type="ECO:0000259" key="7">
    <source>
        <dbReference type="SMART" id="SM00385"/>
    </source>
</evidence>
<dbReference type="FunFam" id="1.10.472.10:FF:000010">
    <property type="entry name" value="G1/S-specific cyclin Cln1"/>
    <property type="match status" value="1"/>
</dbReference>
<feature type="compositionally biased region" description="Low complexity" evidence="6">
    <location>
        <begin position="781"/>
        <end position="798"/>
    </location>
</feature>
<feature type="compositionally biased region" description="Low complexity" evidence="6">
    <location>
        <begin position="111"/>
        <end position="121"/>
    </location>
</feature>
<evidence type="ECO:0000256" key="3">
    <source>
        <dbReference type="ARBA" id="ARBA00023127"/>
    </source>
</evidence>
<feature type="region of interest" description="Disordered" evidence="6">
    <location>
        <begin position="150"/>
        <end position="169"/>
    </location>
</feature>
<dbReference type="GO" id="GO:0051301">
    <property type="term" value="P:cell division"/>
    <property type="evidence" value="ECO:0007669"/>
    <property type="project" value="UniProtKB-KW"/>
</dbReference>
<feature type="region of interest" description="Disordered" evidence="6">
    <location>
        <begin position="218"/>
        <end position="240"/>
    </location>
</feature>
<feature type="domain" description="Cyclin C-terminal" evidence="8">
    <location>
        <begin position="433"/>
        <end position="540"/>
    </location>
</feature>
<dbReference type="PROSITE" id="PS00292">
    <property type="entry name" value="CYCLINS"/>
    <property type="match status" value="1"/>
</dbReference>
<dbReference type="eggNOG" id="KOG0653">
    <property type="taxonomic scope" value="Eukaryota"/>
</dbReference>
<feature type="compositionally biased region" description="Polar residues" evidence="6">
    <location>
        <begin position="606"/>
        <end position="626"/>
    </location>
</feature>
<dbReference type="SMART" id="SM00385">
    <property type="entry name" value="CYCLIN"/>
    <property type="match status" value="2"/>
</dbReference>
<dbReference type="SUPFAM" id="SSF47954">
    <property type="entry name" value="Cyclin-like"/>
    <property type="match status" value="2"/>
</dbReference>
<reference evidence="9 13" key="1">
    <citation type="submission" date="2006-10" db="EMBL/GenBank/DDBJ databases">
        <title>The Genome Sequence of Batrachochytrium dendrobatidis JEL423.</title>
        <authorList>
            <consortium name="The Broad Institute Genome Sequencing Platform"/>
            <person name="Birren B."/>
            <person name="Lander E."/>
            <person name="Galagan J."/>
            <person name="Cuomo C."/>
            <person name="Devon K."/>
            <person name="Jaffe D."/>
            <person name="Butler J."/>
            <person name="Alvarez P."/>
            <person name="Gnerre S."/>
            <person name="Grabherr M."/>
            <person name="Kleber M."/>
            <person name="Mauceli E."/>
            <person name="Brockman W."/>
            <person name="Young S."/>
            <person name="LaButti K."/>
            <person name="Sykes S."/>
            <person name="DeCaprio D."/>
            <person name="Crawford M."/>
            <person name="Koehrsen M."/>
            <person name="Engels R."/>
            <person name="Montgomery P."/>
            <person name="Pearson M."/>
            <person name="Howarth C."/>
            <person name="Larson L."/>
            <person name="White J."/>
            <person name="O'Leary S."/>
            <person name="Kodira C."/>
            <person name="Zeng Q."/>
            <person name="Yandava C."/>
            <person name="Alvarado L."/>
            <person name="Longcore J."/>
            <person name="James T."/>
        </authorList>
    </citation>
    <scope>NUCLEOTIDE SEQUENCE [LARGE SCALE GENOMIC DNA]</scope>
    <source>
        <strain evidence="9 13">JEL423</strain>
    </source>
</reference>
<dbReference type="EMBL" id="DS022312">
    <property type="protein sequence ID" value="OAJ44279.1"/>
    <property type="molecule type" value="Genomic_DNA"/>
</dbReference>
<protein>
    <submittedName>
        <fullName evidence="9 10">Cyclin domain-containing protein</fullName>
    </submittedName>
    <submittedName>
        <fullName evidence="11">Cyclin domain-containing protein, variant 2</fullName>
    </submittedName>
    <submittedName>
        <fullName evidence="12">Cyclin domain-containing protein, variant 3</fullName>
    </submittedName>
</protein>
<evidence type="ECO:0000313" key="11">
    <source>
        <dbReference type="EMBL" id="OAJ44280.1"/>
    </source>
</evidence>
<comment type="similarity">
    <text evidence="1 5">Belongs to the cyclin family.</text>
</comment>
<gene>
    <name evidence="9" type="ORF">BDEG_27531</name>
</gene>
<evidence type="ECO:0000256" key="5">
    <source>
        <dbReference type="RuleBase" id="RU000383"/>
    </source>
</evidence>
<dbReference type="InterPro" id="IPR036915">
    <property type="entry name" value="Cyclin-like_sf"/>
</dbReference>
<evidence type="ECO:0000256" key="6">
    <source>
        <dbReference type="SAM" id="MobiDB-lite"/>
    </source>
</evidence>
<dbReference type="EMBL" id="DS022312">
    <property type="protein sequence ID" value="OAJ44280.1"/>
    <property type="molecule type" value="Genomic_DNA"/>
</dbReference>
<dbReference type="Pfam" id="PF02984">
    <property type="entry name" value="Cyclin_C"/>
    <property type="match status" value="1"/>
</dbReference>
<evidence type="ECO:0000256" key="2">
    <source>
        <dbReference type="ARBA" id="ARBA00022618"/>
    </source>
</evidence>
<dbReference type="VEuPathDB" id="FungiDB:BDEG_27531"/>
<dbReference type="Pfam" id="PF00134">
    <property type="entry name" value="Cyclin_N"/>
    <property type="match status" value="1"/>
</dbReference>
<dbReference type="OrthoDB" id="5590282at2759"/>
<organism evidence="9 13">
    <name type="scientific">Batrachochytrium dendrobatidis (strain JEL423)</name>
    <dbReference type="NCBI Taxonomy" id="403673"/>
    <lineage>
        <taxon>Eukaryota</taxon>
        <taxon>Fungi</taxon>
        <taxon>Fungi incertae sedis</taxon>
        <taxon>Chytridiomycota</taxon>
        <taxon>Chytridiomycota incertae sedis</taxon>
        <taxon>Chytridiomycetes</taxon>
        <taxon>Rhizophydiales</taxon>
        <taxon>Rhizophydiales incertae sedis</taxon>
        <taxon>Batrachochytrium</taxon>
    </lineage>
</organism>
<dbReference type="Proteomes" id="UP000077115">
    <property type="component" value="Unassembled WGS sequence"/>
</dbReference>
<dbReference type="InterPro" id="IPR013763">
    <property type="entry name" value="Cyclin-like_dom"/>
</dbReference>
<feature type="region of interest" description="Disordered" evidence="6">
    <location>
        <begin position="70"/>
        <end position="121"/>
    </location>
</feature>
<feature type="region of interest" description="Disordered" evidence="6">
    <location>
        <begin position="759"/>
        <end position="804"/>
    </location>
</feature>
<dbReference type="SMART" id="SM01332">
    <property type="entry name" value="Cyclin_C"/>
    <property type="match status" value="1"/>
</dbReference>
<evidence type="ECO:0000313" key="12">
    <source>
        <dbReference type="EMBL" id="OAJ44281.1"/>
    </source>
</evidence>
<feature type="compositionally biased region" description="Polar residues" evidence="6">
    <location>
        <begin position="759"/>
        <end position="775"/>
    </location>
</feature>
<name>A0A177WW48_BATDL</name>
<dbReference type="STRING" id="403673.A0A177WW48"/>
<dbReference type="Gene3D" id="1.10.472.10">
    <property type="entry name" value="Cyclin-like"/>
    <property type="match status" value="2"/>
</dbReference>
<reference evidence="9 13" key="2">
    <citation type="submission" date="2016-05" db="EMBL/GenBank/DDBJ databases">
        <title>Lineage-specific infection strategies underlie the spectrum of fungal disease in amphibians.</title>
        <authorList>
            <person name="Cuomo C.A."/>
            <person name="Farrer R.A."/>
            <person name="James T."/>
            <person name="Longcore J."/>
            <person name="Birren B."/>
        </authorList>
    </citation>
    <scope>NUCLEOTIDE SEQUENCE [LARGE SCALE GENOMIC DNA]</scope>
    <source>
        <strain evidence="9 13">JEL423</strain>
    </source>
</reference>